<dbReference type="PRINTS" id="PR00455">
    <property type="entry name" value="HTHTETR"/>
</dbReference>
<keyword evidence="7" id="KW-1185">Reference proteome</keyword>
<evidence type="ECO:0000259" key="5">
    <source>
        <dbReference type="PROSITE" id="PS50977"/>
    </source>
</evidence>
<dbReference type="RefSeq" id="WP_344455261.1">
    <property type="nucleotide sequence ID" value="NZ_BAAATZ010000029.1"/>
</dbReference>
<dbReference type="InterPro" id="IPR009057">
    <property type="entry name" value="Homeodomain-like_sf"/>
</dbReference>
<dbReference type="SUPFAM" id="SSF46689">
    <property type="entry name" value="Homeodomain-like"/>
    <property type="match status" value="1"/>
</dbReference>
<feature type="DNA-binding region" description="H-T-H motif" evidence="4">
    <location>
        <begin position="34"/>
        <end position="53"/>
    </location>
</feature>
<evidence type="ECO:0000256" key="3">
    <source>
        <dbReference type="ARBA" id="ARBA00023163"/>
    </source>
</evidence>
<gene>
    <name evidence="6" type="ORF">GCM10010439_59500</name>
</gene>
<sequence>MPRAFTAAEAEGIRERLMSAGREAFARRGLRGTSVEELARAAAISKGAFYRFFDSKEALLLALLSEYEEQVHARLETAVRADPECGMALLVKESVQAVERDPLLPVLMSEEGTRVLASLSPAEQQELMERDVRLVHRIVGVLREAGAAPEIPERVLVGLLRSLVFAGMHRAEIGEDLLAETAEWLTGVLEGRER</sequence>
<dbReference type="EMBL" id="BAAATZ010000029">
    <property type="protein sequence ID" value="GAA2735218.1"/>
    <property type="molecule type" value="Genomic_DNA"/>
</dbReference>
<organism evidence="6 7">
    <name type="scientific">Actinocorallia aurantiaca</name>
    <dbReference type="NCBI Taxonomy" id="46204"/>
    <lineage>
        <taxon>Bacteria</taxon>
        <taxon>Bacillati</taxon>
        <taxon>Actinomycetota</taxon>
        <taxon>Actinomycetes</taxon>
        <taxon>Streptosporangiales</taxon>
        <taxon>Thermomonosporaceae</taxon>
        <taxon>Actinocorallia</taxon>
    </lineage>
</organism>
<dbReference type="InterPro" id="IPR050109">
    <property type="entry name" value="HTH-type_TetR-like_transc_reg"/>
</dbReference>
<evidence type="ECO:0000313" key="7">
    <source>
        <dbReference type="Proteomes" id="UP001501842"/>
    </source>
</evidence>
<evidence type="ECO:0000256" key="2">
    <source>
        <dbReference type="ARBA" id="ARBA00023125"/>
    </source>
</evidence>
<accession>A0ABP6H3Y4</accession>
<comment type="caution">
    <text evidence="6">The sequence shown here is derived from an EMBL/GenBank/DDBJ whole genome shotgun (WGS) entry which is preliminary data.</text>
</comment>
<proteinExistence type="predicted"/>
<dbReference type="PANTHER" id="PTHR30055:SF234">
    <property type="entry name" value="HTH-TYPE TRANSCRIPTIONAL REGULATOR BETI"/>
    <property type="match status" value="1"/>
</dbReference>
<dbReference type="PROSITE" id="PS01081">
    <property type="entry name" value="HTH_TETR_1"/>
    <property type="match status" value="1"/>
</dbReference>
<dbReference type="PANTHER" id="PTHR30055">
    <property type="entry name" value="HTH-TYPE TRANSCRIPTIONAL REGULATOR RUTR"/>
    <property type="match status" value="1"/>
</dbReference>
<dbReference type="InterPro" id="IPR001647">
    <property type="entry name" value="HTH_TetR"/>
</dbReference>
<dbReference type="Gene3D" id="1.10.357.10">
    <property type="entry name" value="Tetracycline Repressor, domain 2"/>
    <property type="match status" value="1"/>
</dbReference>
<evidence type="ECO:0000256" key="1">
    <source>
        <dbReference type="ARBA" id="ARBA00023015"/>
    </source>
</evidence>
<dbReference type="PROSITE" id="PS50977">
    <property type="entry name" value="HTH_TETR_2"/>
    <property type="match status" value="1"/>
</dbReference>
<reference evidence="7" key="1">
    <citation type="journal article" date="2019" name="Int. J. Syst. Evol. Microbiol.">
        <title>The Global Catalogue of Microorganisms (GCM) 10K type strain sequencing project: providing services to taxonomists for standard genome sequencing and annotation.</title>
        <authorList>
            <consortium name="The Broad Institute Genomics Platform"/>
            <consortium name="The Broad Institute Genome Sequencing Center for Infectious Disease"/>
            <person name="Wu L."/>
            <person name="Ma J."/>
        </authorList>
    </citation>
    <scope>NUCLEOTIDE SEQUENCE [LARGE SCALE GENOMIC DNA]</scope>
    <source>
        <strain evidence="7">JCM 8201</strain>
    </source>
</reference>
<evidence type="ECO:0000313" key="6">
    <source>
        <dbReference type="EMBL" id="GAA2735218.1"/>
    </source>
</evidence>
<dbReference type="Proteomes" id="UP001501842">
    <property type="component" value="Unassembled WGS sequence"/>
</dbReference>
<keyword evidence="1" id="KW-0805">Transcription regulation</keyword>
<feature type="domain" description="HTH tetR-type" evidence="5">
    <location>
        <begin position="11"/>
        <end position="71"/>
    </location>
</feature>
<keyword evidence="3" id="KW-0804">Transcription</keyword>
<dbReference type="Pfam" id="PF00440">
    <property type="entry name" value="TetR_N"/>
    <property type="match status" value="1"/>
</dbReference>
<evidence type="ECO:0000256" key="4">
    <source>
        <dbReference type="PROSITE-ProRule" id="PRU00335"/>
    </source>
</evidence>
<protein>
    <submittedName>
        <fullName evidence="6">TetR/AcrR family transcriptional regulator</fullName>
    </submittedName>
</protein>
<dbReference type="InterPro" id="IPR023772">
    <property type="entry name" value="DNA-bd_HTH_TetR-type_CS"/>
</dbReference>
<keyword evidence="2 4" id="KW-0238">DNA-binding</keyword>
<name>A0ABP6H3Y4_9ACTN</name>